<feature type="region of interest" description="Disordered" evidence="5">
    <location>
        <begin position="1"/>
        <end position="194"/>
    </location>
</feature>
<dbReference type="SMART" id="SM00443">
    <property type="entry name" value="G_patch"/>
    <property type="match status" value="1"/>
</dbReference>
<dbReference type="GO" id="GO:0003723">
    <property type="term" value="F:RNA binding"/>
    <property type="evidence" value="ECO:0007669"/>
    <property type="project" value="UniProtKB-UniRule"/>
</dbReference>
<protein>
    <recommendedName>
        <fullName evidence="10">RNA-binding protein</fullName>
    </recommendedName>
</protein>
<dbReference type="PANTHER" id="PTHR13948:SF3">
    <property type="entry name" value="FI21118P1"/>
    <property type="match status" value="1"/>
</dbReference>
<dbReference type="PROSITE" id="PS50174">
    <property type="entry name" value="G_PATCH"/>
    <property type="match status" value="1"/>
</dbReference>
<dbReference type="InterPro" id="IPR000467">
    <property type="entry name" value="G_patch_dom"/>
</dbReference>
<feature type="domain" description="RRM" evidence="6">
    <location>
        <begin position="192"/>
        <end position="279"/>
    </location>
</feature>
<evidence type="ECO:0000256" key="3">
    <source>
        <dbReference type="ARBA" id="ARBA00023242"/>
    </source>
</evidence>
<dbReference type="EMBL" id="AWGH01000003">
    <property type="protein sequence ID" value="ODO06245.1"/>
    <property type="molecule type" value="Genomic_DNA"/>
</dbReference>
<feature type="compositionally biased region" description="Basic and acidic residues" evidence="5">
    <location>
        <begin position="77"/>
        <end position="94"/>
    </location>
</feature>
<feature type="region of interest" description="Disordered" evidence="5">
    <location>
        <begin position="591"/>
        <end position="646"/>
    </location>
</feature>
<dbReference type="GO" id="GO:0000398">
    <property type="term" value="P:mRNA splicing, via spliceosome"/>
    <property type="evidence" value="ECO:0007669"/>
    <property type="project" value="TreeGrafter"/>
</dbReference>
<dbReference type="SUPFAM" id="SSF54928">
    <property type="entry name" value="RNA-binding domain, RBD"/>
    <property type="match status" value="1"/>
</dbReference>
<keyword evidence="9" id="KW-1185">Reference proteome</keyword>
<comment type="caution">
    <text evidence="8">The sequence shown here is derived from an EMBL/GenBank/DDBJ whole genome shotgun (WGS) entry which is preliminary data.</text>
</comment>
<evidence type="ECO:0000256" key="4">
    <source>
        <dbReference type="PROSITE-ProRule" id="PRU00176"/>
    </source>
</evidence>
<dbReference type="GeneID" id="30190690"/>
<dbReference type="SMART" id="SM00360">
    <property type="entry name" value="RRM"/>
    <property type="match status" value="1"/>
</dbReference>
<dbReference type="GO" id="GO:0005634">
    <property type="term" value="C:nucleus"/>
    <property type="evidence" value="ECO:0007669"/>
    <property type="project" value="UniProtKB-SubCell"/>
</dbReference>
<dbReference type="PROSITE" id="PS50102">
    <property type="entry name" value="RRM"/>
    <property type="match status" value="1"/>
</dbReference>
<feature type="region of interest" description="Disordered" evidence="5">
    <location>
        <begin position="700"/>
        <end position="766"/>
    </location>
</feature>
<dbReference type="InterPro" id="IPR012677">
    <property type="entry name" value="Nucleotide-bd_a/b_plait_sf"/>
</dbReference>
<feature type="compositionally biased region" description="Basic and acidic residues" evidence="5">
    <location>
        <begin position="140"/>
        <end position="167"/>
    </location>
</feature>
<reference evidence="8 9" key="1">
    <citation type="submission" date="2016-06" db="EMBL/GenBank/DDBJ databases">
        <title>Evolution of pathogenesis and genome organization in the Tremellales.</title>
        <authorList>
            <person name="Cuomo C."/>
            <person name="Litvintseva A."/>
            <person name="Heitman J."/>
            <person name="Chen Y."/>
            <person name="Sun S."/>
            <person name="Springer D."/>
            <person name="Dromer F."/>
            <person name="Young S."/>
            <person name="Zeng Q."/>
            <person name="Chapman S."/>
            <person name="Gujja S."/>
            <person name="Saif S."/>
            <person name="Birren B."/>
        </authorList>
    </citation>
    <scope>NUCLEOTIDE SEQUENCE [LARGE SCALE GENOMIC DNA]</scope>
    <source>
        <strain evidence="8 9">CBS 7118</strain>
    </source>
</reference>
<feature type="compositionally biased region" description="Basic and acidic residues" evidence="5">
    <location>
        <begin position="742"/>
        <end position="753"/>
    </location>
</feature>
<evidence type="ECO:0000256" key="1">
    <source>
        <dbReference type="ARBA" id="ARBA00004123"/>
    </source>
</evidence>
<dbReference type="InterPro" id="IPR000504">
    <property type="entry name" value="RRM_dom"/>
</dbReference>
<evidence type="ECO:0000259" key="7">
    <source>
        <dbReference type="PROSITE" id="PS50174"/>
    </source>
</evidence>
<dbReference type="AlphaFoldDB" id="A0A1E3JZP1"/>
<evidence type="ECO:0008006" key="10">
    <source>
        <dbReference type="Google" id="ProtNLM"/>
    </source>
</evidence>
<evidence type="ECO:0000313" key="8">
    <source>
        <dbReference type="EMBL" id="ODO06245.1"/>
    </source>
</evidence>
<feature type="compositionally biased region" description="Basic and acidic residues" evidence="5">
    <location>
        <begin position="23"/>
        <end position="61"/>
    </location>
</feature>
<keyword evidence="2 4" id="KW-0694">RNA-binding</keyword>
<feature type="compositionally biased region" description="Low complexity" evidence="5">
    <location>
        <begin position="626"/>
        <end position="646"/>
    </location>
</feature>
<feature type="compositionally biased region" description="Polar residues" evidence="5">
    <location>
        <begin position="611"/>
        <end position="625"/>
    </location>
</feature>
<dbReference type="PANTHER" id="PTHR13948">
    <property type="entry name" value="RNA-BINDING PROTEIN"/>
    <property type="match status" value="1"/>
</dbReference>
<dbReference type="Gene3D" id="3.30.70.330">
    <property type="match status" value="1"/>
</dbReference>
<feature type="compositionally biased region" description="Low complexity" evidence="5">
    <location>
        <begin position="62"/>
        <end position="76"/>
    </location>
</feature>
<evidence type="ECO:0000256" key="5">
    <source>
        <dbReference type="SAM" id="MobiDB-lite"/>
    </source>
</evidence>
<feature type="region of interest" description="Disordered" evidence="5">
    <location>
        <begin position="778"/>
        <end position="874"/>
    </location>
</feature>
<dbReference type="OrthoDB" id="29523at2759"/>
<proteinExistence type="predicted"/>
<keyword evidence="3" id="KW-0539">Nucleus</keyword>
<sequence length="908" mass="99631">MYRHPRSPPPGKYRSRPYSPSRSFEDDRDRYRRRSRSPDQREPYYERRSPPPPRNEPRYHDYQQYPQQYAQQYPPQRADDYRHDEYGYDRRPEPYRGPQYQPPVRDDDRWSHHHHLPARDNTAAYDDVYMNPSHPPPQAESERRDHYDSRDRVVHREQPVYDERNSPSEHAPPPRSYSESKPRGRAPSEQSKDVILLGLDPELTETELGKFLQIEHKAALSSVKIVRDRGGQSKGFAFASFQDLEGSKAFINENYPTIQMPALHAHSEPRNVKIDFSAPPPGGHYQRPAHDGTRDIGVAGGGKRVLLVRGLTSSTTSSDVIYAVSKEIARMMGRQGQESKAESTIVRTVMIVEKGPRSSWGFTFVELASGELAAALLPFLISPQHQPSGFVINGVPVAASFADPAAFAPMPAGPLGGEHLIRASRHGGIGYETIDKPDGTWVAYRLERAGPSEIVPRGAPSIKEDGTIELTPEHRSFLGSLAGAPPQALAAASVDAAKAIQQAGMKSVNLSGSMAPIKLGGMGKSKRKEEPAIVTIQQKRAKVDLEGDEEEDTVGADSKLLSRTKGAKIIPPTSNSSKILKNISKWNTKQSELAAPDSIPETGRPKGVSEANATLGTRRQSSSNRSAPPTSAGITSASATAPAPEPAASALDDFDYTDISSLASTGKVACLLCQRQFKAEDILRKHVAQSDLHKARNFLFNNSGNPPWTNLRDPTVCQAGQRRKAASTPSSSSTPEPASAQYRDRAAERRETYHQPAKPTRADLNALTSSTAAYQGIRTFPSKPSKDRAAPPPPPPQEEVKKEEPNVGNKLLSKMGWQSGEGLGANGEGRAEPIKVQQFEARAGLGASKGVEAGRWSGPGGWQQRGKDVVSTPSNPRFSSLVAKFWAHLNASCKTRDRFNSEPKQQSD</sequence>
<dbReference type="Proteomes" id="UP000094819">
    <property type="component" value="Unassembled WGS sequence"/>
</dbReference>
<gene>
    <name evidence="8" type="ORF">L198_01477</name>
</gene>
<evidence type="ECO:0000259" key="6">
    <source>
        <dbReference type="PROSITE" id="PS50102"/>
    </source>
</evidence>
<evidence type="ECO:0000256" key="2">
    <source>
        <dbReference type="ARBA" id="ARBA00022884"/>
    </source>
</evidence>
<feature type="compositionally biased region" description="Low complexity" evidence="5">
    <location>
        <begin position="726"/>
        <end position="740"/>
    </location>
</feature>
<dbReference type="RefSeq" id="XP_019034345.1">
    <property type="nucleotide sequence ID" value="XM_019173640.1"/>
</dbReference>
<dbReference type="Pfam" id="PF01585">
    <property type="entry name" value="G-patch"/>
    <property type="match status" value="1"/>
</dbReference>
<comment type="subcellular location">
    <subcellularLocation>
        <location evidence="1">Nucleus</location>
    </subcellularLocation>
</comment>
<name>A0A1E3JZP1_9TREE</name>
<accession>A0A1E3JZP1</accession>
<organism evidence="8 9">
    <name type="scientific">Cryptococcus wingfieldii CBS 7118</name>
    <dbReference type="NCBI Taxonomy" id="1295528"/>
    <lineage>
        <taxon>Eukaryota</taxon>
        <taxon>Fungi</taxon>
        <taxon>Dikarya</taxon>
        <taxon>Basidiomycota</taxon>
        <taxon>Agaricomycotina</taxon>
        <taxon>Tremellomycetes</taxon>
        <taxon>Tremellales</taxon>
        <taxon>Cryptococcaceae</taxon>
        <taxon>Cryptococcus</taxon>
    </lineage>
</organism>
<dbReference type="Pfam" id="PF00076">
    <property type="entry name" value="RRM_1"/>
    <property type="match status" value="1"/>
</dbReference>
<feature type="domain" description="G-patch" evidence="7">
    <location>
        <begin position="804"/>
        <end position="850"/>
    </location>
</feature>
<evidence type="ECO:0000313" key="9">
    <source>
        <dbReference type="Proteomes" id="UP000094819"/>
    </source>
</evidence>
<dbReference type="InterPro" id="IPR035979">
    <property type="entry name" value="RBD_domain_sf"/>
</dbReference>